<comment type="similarity">
    <text evidence="1">Belongs to the sigma-70 factor family.</text>
</comment>
<dbReference type="Pfam" id="PF04539">
    <property type="entry name" value="Sigma70_r3"/>
    <property type="match status" value="1"/>
</dbReference>
<evidence type="ECO:0000256" key="3">
    <source>
        <dbReference type="ARBA" id="ARBA00023082"/>
    </source>
</evidence>
<dbReference type="InterPro" id="IPR007630">
    <property type="entry name" value="RNA_pol_sigma70_r4"/>
</dbReference>
<dbReference type="GO" id="GO:0016987">
    <property type="term" value="F:sigma factor activity"/>
    <property type="evidence" value="ECO:0007669"/>
    <property type="project" value="UniProtKB-KW"/>
</dbReference>
<sequence length="384" mass="44992">MRSVVEILKVNKRIDYINHNLDKKFQNIAKTNKKIIVKFKNKEKFTQYSKNESITELDFIFLKYLLKGSKNDAAPKYEIKNLGYKKDNQMVWVKELLEWEKLFLNLELQLGYYPSTKILSIYSGFDEKDITYRISIGKYQKNVLVKNSLKMIISIAKKYTGNGLSFEDLIAEGLLGLMKGIRKFDFNKGHKFSTYAHWWIRQSISRSIDDQSRVIRLPVYIRELISKINKIKASFFDKFNRAPSIKEISLITHISIDKIEKILSNCNDLVSLDSMLNNDDDESNNFLNDSLEDIKIISSEQFATENFLKKDLENALSYLSDRESAVLRLRFGLDDGNERTLEEIGEFLNVTRERARQIEIKAISKLQNNNFINLFEDYINENEM</sequence>
<dbReference type="InterPro" id="IPR013324">
    <property type="entry name" value="RNA_pol_sigma_r3/r4-like"/>
</dbReference>
<dbReference type="PRINTS" id="PR00046">
    <property type="entry name" value="SIGMA70FCT"/>
</dbReference>
<dbReference type="SUPFAM" id="SSF88659">
    <property type="entry name" value="Sigma3 and sigma4 domains of RNA polymerase sigma factors"/>
    <property type="match status" value="2"/>
</dbReference>
<gene>
    <name evidence="7" type="primary">rpoD</name>
</gene>
<evidence type="ECO:0000256" key="5">
    <source>
        <dbReference type="ARBA" id="ARBA00023163"/>
    </source>
</evidence>
<dbReference type="InterPro" id="IPR013325">
    <property type="entry name" value="RNA_pol_sigma_r2"/>
</dbReference>
<dbReference type="SUPFAM" id="SSF88946">
    <property type="entry name" value="Sigma2 domain of RNA polymerase sigma factors"/>
    <property type="match status" value="1"/>
</dbReference>
<dbReference type="CDD" id="cd06171">
    <property type="entry name" value="Sigma70_r4"/>
    <property type="match status" value="1"/>
</dbReference>
<geneLocation type="nucleomorph" evidence="7"/>
<dbReference type="NCBIfam" id="TIGR02937">
    <property type="entry name" value="sigma70-ECF"/>
    <property type="match status" value="1"/>
</dbReference>
<dbReference type="GO" id="GO:0003677">
    <property type="term" value="F:DNA binding"/>
    <property type="evidence" value="ECO:0007669"/>
    <property type="project" value="UniProtKB-KW"/>
</dbReference>
<dbReference type="GO" id="GO:0006352">
    <property type="term" value="P:DNA-templated transcription initiation"/>
    <property type="evidence" value="ECO:0007669"/>
    <property type="project" value="InterPro"/>
</dbReference>
<proteinExistence type="inferred from homology"/>
<dbReference type="InterPro" id="IPR007624">
    <property type="entry name" value="RNA_pol_sigma70_r3"/>
</dbReference>
<dbReference type="PANTHER" id="PTHR30603">
    <property type="entry name" value="RNA POLYMERASE SIGMA FACTOR RPO"/>
    <property type="match status" value="1"/>
</dbReference>
<keyword evidence="7" id="KW-0542">Nucleomorph</keyword>
<evidence type="ECO:0000256" key="4">
    <source>
        <dbReference type="ARBA" id="ARBA00023125"/>
    </source>
</evidence>
<dbReference type="InterPro" id="IPR014284">
    <property type="entry name" value="RNA_pol_sigma-70_dom"/>
</dbReference>
<protein>
    <submittedName>
        <fullName evidence="7">RNA-polymerase sigma factor</fullName>
    </submittedName>
</protein>
<evidence type="ECO:0000256" key="2">
    <source>
        <dbReference type="ARBA" id="ARBA00023015"/>
    </source>
</evidence>
<feature type="domain" description="RNA polymerase sigma-70" evidence="6">
    <location>
        <begin position="340"/>
        <end position="366"/>
    </location>
</feature>
<reference evidence="7" key="1">
    <citation type="journal article" date="2015" name="Genome Biol. Evol.">
        <title>Nucleomorph Genome Sequences of Two Chlorarachniophytes, Amorphochlora amoebiformis and Lotharella vacuolata.</title>
        <authorList>
            <person name="Suzuki S."/>
            <person name="Shirato S."/>
            <person name="Hirakawa Y."/>
            <person name="Ishida K."/>
        </authorList>
    </citation>
    <scope>NUCLEOTIDE SEQUENCE</scope>
    <source>
        <strain evidence="7">CCMP2058</strain>
    </source>
</reference>
<dbReference type="Gene3D" id="1.10.601.10">
    <property type="entry name" value="RNA Polymerase Primary Sigma Factor"/>
    <property type="match status" value="1"/>
</dbReference>
<evidence type="ECO:0000256" key="1">
    <source>
        <dbReference type="ARBA" id="ARBA00007788"/>
    </source>
</evidence>
<keyword evidence="3" id="KW-0731">Sigma factor</keyword>
<organism evidence="7">
    <name type="scientific">Amorphochlora amoebiformis</name>
    <dbReference type="NCBI Taxonomy" id="1561963"/>
    <lineage>
        <taxon>Eukaryota</taxon>
        <taxon>Sar</taxon>
        <taxon>Rhizaria</taxon>
        <taxon>Cercozoa</taxon>
        <taxon>Chlorarachniophyceae</taxon>
        <taxon>Amorphochlora</taxon>
    </lineage>
</organism>
<keyword evidence="5" id="KW-0804">Transcription</keyword>
<dbReference type="InterPro" id="IPR000943">
    <property type="entry name" value="RNA_pol_sigma70"/>
</dbReference>
<keyword evidence="2" id="KW-0805">Transcription regulation</keyword>
<dbReference type="EMBL" id="AB996604">
    <property type="protein sequence ID" value="BAS01949.1"/>
    <property type="molecule type" value="Genomic_DNA"/>
</dbReference>
<dbReference type="Pfam" id="PF04542">
    <property type="entry name" value="Sigma70_r2"/>
    <property type="match status" value="1"/>
</dbReference>
<evidence type="ECO:0000313" key="7">
    <source>
        <dbReference type="EMBL" id="BAS01949.1"/>
    </source>
</evidence>
<evidence type="ECO:0000259" key="6">
    <source>
        <dbReference type="PROSITE" id="PS00716"/>
    </source>
</evidence>
<keyword evidence="4" id="KW-0238">DNA-binding</keyword>
<dbReference type="InterPro" id="IPR007627">
    <property type="entry name" value="RNA_pol_sigma70_r2"/>
</dbReference>
<dbReference type="InterPro" id="IPR050239">
    <property type="entry name" value="Sigma-70_RNA_pol_init_factors"/>
</dbReference>
<name>A0A0H5BR23_9EUKA</name>
<dbReference type="Pfam" id="PF04545">
    <property type="entry name" value="Sigma70_r4"/>
    <property type="match status" value="1"/>
</dbReference>
<dbReference type="AlphaFoldDB" id="A0A0H5BR23"/>
<accession>A0A0H5BR23</accession>
<dbReference type="InterPro" id="IPR036388">
    <property type="entry name" value="WH-like_DNA-bd_sf"/>
</dbReference>
<dbReference type="Gene3D" id="1.10.10.10">
    <property type="entry name" value="Winged helix-like DNA-binding domain superfamily/Winged helix DNA-binding domain"/>
    <property type="match status" value="2"/>
</dbReference>
<dbReference type="PROSITE" id="PS00716">
    <property type="entry name" value="SIGMA70_2"/>
    <property type="match status" value="1"/>
</dbReference>
<dbReference type="PANTHER" id="PTHR30603:SF47">
    <property type="entry name" value="RNA POLYMERASE SIGMA FACTOR SIGD, CHLOROPLASTIC"/>
    <property type="match status" value="1"/>
</dbReference>